<evidence type="ECO:0000256" key="2">
    <source>
        <dbReference type="ARBA" id="ARBA00009749"/>
    </source>
</evidence>
<dbReference type="SUPFAM" id="SSF161093">
    <property type="entry name" value="MgtE membrane domain-like"/>
    <property type="match status" value="1"/>
</dbReference>
<sequence>MADTTETLEHRLSRIHLALENEQLADVDAVIADLEPAEIALLLESLPPAARVQLWQRVPTEVDGEVLLHVHDEVRSTLLDDMDHEEIVAAAAALDTTDLAEIFEDLPQQVAEDMLRSMDALQRTRLEETLSFEEDSAGRLMRMDTIAVRADVSLETVRRFLRWKESVPDNTHLLMVVDRDGRFVGALSLARLVSHDPEMAVADLMDREVDSIRVDMKSRDVATLFQTHDLVSAPVVDETGLLLGRIVIDDIVDVIREDSDQALMNMAGLDEEEDLFAPVLPSAKRRAVWLGINLLTAFLAAWVIGRFEDALDKIVALAVLMPIVASMGGIAGSQTLTLAIRGLALGQISRTNSSWLLRKEIGIAALNGLLWSLVVALLAVVWFGNLAIGAIIAAALVINMLAAGVAGIVIPLMLKRAGIDPALSGSVILTTVTDVVGFMAFLGLATFFLL</sequence>
<dbReference type="SUPFAM" id="SSF158791">
    <property type="entry name" value="MgtE N-terminal domain-like"/>
    <property type="match status" value="1"/>
</dbReference>
<dbReference type="Pfam" id="PF01769">
    <property type="entry name" value="MgtE"/>
    <property type="match status" value="1"/>
</dbReference>
<comment type="caution">
    <text evidence="11">The sequence shown here is derived from an EMBL/GenBank/DDBJ whole genome shotgun (WGS) entry which is preliminary data.</text>
</comment>
<evidence type="ECO:0000313" key="11">
    <source>
        <dbReference type="EMBL" id="MBB3330384.1"/>
    </source>
</evidence>
<comment type="subunit">
    <text evidence="9">Homodimer.</text>
</comment>
<dbReference type="Pfam" id="PF00571">
    <property type="entry name" value="CBS"/>
    <property type="match status" value="2"/>
</dbReference>
<feature type="transmembrane region" description="Helical" evidence="9">
    <location>
        <begin position="361"/>
        <end position="384"/>
    </location>
</feature>
<dbReference type="Gene3D" id="3.10.580.10">
    <property type="entry name" value="CBS-domain"/>
    <property type="match status" value="1"/>
</dbReference>
<dbReference type="PANTHER" id="PTHR43773">
    <property type="entry name" value="MAGNESIUM TRANSPORTER MGTE"/>
    <property type="match status" value="1"/>
</dbReference>
<dbReference type="SUPFAM" id="SSF54631">
    <property type="entry name" value="CBS-domain pair"/>
    <property type="match status" value="1"/>
</dbReference>
<keyword evidence="4 9" id="KW-0812">Transmembrane</keyword>
<evidence type="ECO:0000256" key="9">
    <source>
        <dbReference type="RuleBase" id="RU362011"/>
    </source>
</evidence>
<dbReference type="PANTHER" id="PTHR43773:SF1">
    <property type="entry name" value="MAGNESIUM TRANSPORTER MGTE"/>
    <property type="match status" value="1"/>
</dbReference>
<dbReference type="InterPro" id="IPR036739">
    <property type="entry name" value="SLC41_membr_dom_sf"/>
</dbReference>
<keyword evidence="9" id="KW-0479">Metal-binding</keyword>
<comment type="subcellular location">
    <subcellularLocation>
        <location evidence="9">Cell membrane</location>
        <topology evidence="9">Multi-pass membrane protein</topology>
    </subcellularLocation>
    <subcellularLocation>
        <location evidence="1">Membrane</location>
        <topology evidence="1">Multi-pass membrane protein</topology>
    </subcellularLocation>
</comment>
<dbReference type="CDD" id="cd04606">
    <property type="entry name" value="CBS_pair_Mg_transporter"/>
    <property type="match status" value="1"/>
</dbReference>
<dbReference type="PROSITE" id="PS51371">
    <property type="entry name" value="CBS"/>
    <property type="match status" value="2"/>
</dbReference>
<keyword evidence="12" id="KW-1185">Reference proteome</keyword>
<keyword evidence="6 9" id="KW-1133">Transmembrane helix</keyword>
<dbReference type="InterPro" id="IPR006668">
    <property type="entry name" value="Mg_transptr_MgtE_intracell_dom"/>
</dbReference>
<keyword evidence="8" id="KW-0129">CBS domain</keyword>
<dbReference type="GO" id="GO:0005886">
    <property type="term" value="C:plasma membrane"/>
    <property type="evidence" value="ECO:0007669"/>
    <property type="project" value="UniProtKB-SubCell"/>
</dbReference>
<feature type="domain" description="CBS" evidence="10">
    <location>
        <begin position="205"/>
        <end position="261"/>
    </location>
</feature>
<name>A0A7W5K1V2_9GAMM</name>
<keyword evidence="9" id="KW-1003">Cell membrane</keyword>
<dbReference type="GO" id="GO:0015095">
    <property type="term" value="F:magnesium ion transmembrane transporter activity"/>
    <property type="evidence" value="ECO:0007669"/>
    <property type="project" value="UniProtKB-UniRule"/>
</dbReference>
<dbReference type="NCBIfam" id="TIGR00400">
    <property type="entry name" value="mgtE"/>
    <property type="match status" value="1"/>
</dbReference>
<evidence type="ECO:0000256" key="1">
    <source>
        <dbReference type="ARBA" id="ARBA00004141"/>
    </source>
</evidence>
<protein>
    <recommendedName>
        <fullName evidence="9">Magnesium transporter MgtE</fullName>
    </recommendedName>
</protein>
<gene>
    <name evidence="11" type="ORF">BDK63_001241</name>
</gene>
<keyword evidence="7 9" id="KW-0472">Membrane</keyword>
<reference evidence="11 12" key="1">
    <citation type="submission" date="2020-08" db="EMBL/GenBank/DDBJ databases">
        <title>Genomic Encyclopedia of Archaeal and Bacterial Type Strains, Phase II (KMG-II): from individual species to whole genera.</title>
        <authorList>
            <person name="Goeker M."/>
        </authorList>
    </citation>
    <scope>NUCLEOTIDE SEQUENCE [LARGE SCALE GENOMIC DNA]</scope>
    <source>
        <strain evidence="11 12">5AG</strain>
    </source>
</reference>
<dbReference type="InterPro" id="IPR046342">
    <property type="entry name" value="CBS_dom_sf"/>
</dbReference>
<evidence type="ECO:0000259" key="10">
    <source>
        <dbReference type="PROSITE" id="PS51371"/>
    </source>
</evidence>
<evidence type="ECO:0000256" key="8">
    <source>
        <dbReference type="PROSITE-ProRule" id="PRU00703"/>
    </source>
</evidence>
<comment type="similarity">
    <text evidence="2 9">Belongs to the SLC41A transporter family.</text>
</comment>
<dbReference type="Gene3D" id="1.10.357.20">
    <property type="entry name" value="SLC41 divalent cation transporters, integral membrane domain"/>
    <property type="match status" value="1"/>
</dbReference>
<dbReference type="EMBL" id="JACHZF010000007">
    <property type="protein sequence ID" value="MBB3330384.1"/>
    <property type="molecule type" value="Genomic_DNA"/>
</dbReference>
<dbReference type="InterPro" id="IPR000644">
    <property type="entry name" value="CBS_dom"/>
</dbReference>
<feature type="transmembrane region" description="Helical" evidence="9">
    <location>
        <begin position="426"/>
        <end position="449"/>
    </location>
</feature>
<dbReference type="AlphaFoldDB" id="A0A7W5K1V2"/>
<evidence type="ECO:0000256" key="7">
    <source>
        <dbReference type="ARBA" id="ARBA00023136"/>
    </source>
</evidence>
<evidence type="ECO:0000256" key="3">
    <source>
        <dbReference type="ARBA" id="ARBA00022448"/>
    </source>
</evidence>
<dbReference type="Proteomes" id="UP000553442">
    <property type="component" value="Unassembled WGS sequence"/>
</dbReference>
<dbReference type="Gene3D" id="1.25.60.10">
    <property type="entry name" value="MgtE N-terminal domain-like"/>
    <property type="match status" value="1"/>
</dbReference>
<feature type="transmembrane region" description="Helical" evidence="9">
    <location>
        <begin position="287"/>
        <end position="305"/>
    </location>
</feature>
<keyword evidence="5 9" id="KW-0460">Magnesium</keyword>
<evidence type="ECO:0000256" key="4">
    <source>
        <dbReference type="ARBA" id="ARBA00022692"/>
    </source>
</evidence>
<feature type="transmembrane region" description="Helical" evidence="9">
    <location>
        <begin position="390"/>
        <end position="414"/>
    </location>
</feature>
<organism evidence="11 12">
    <name type="scientific">Halomonas campaniensis</name>
    <dbReference type="NCBI Taxonomy" id="213554"/>
    <lineage>
        <taxon>Bacteria</taxon>
        <taxon>Pseudomonadati</taxon>
        <taxon>Pseudomonadota</taxon>
        <taxon>Gammaproteobacteria</taxon>
        <taxon>Oceanospirillales</taxon>
        <taxon>Halomonadaceae</taxon>
        <taxon>Halomonas</taxon>
    </lineage>
</organism>
<dbReference type="InterPro" id="IPR006667">
    <property type="entry name" value="SLC41_membr_dom"/>
</dbReference>
<dbReference type="InterPro" id="IPR006669">
    <property type="entry name" value="MgtE_transporter"/>
</dbReference>
<feature type="domain" description="CBS" evidence="10">
    <location>
        <begin position="141"/>
        <end position="204"/>
    </location>
</feature>
<evidence type="ECO:0000313" key="12">
    <source>
        <dbReference type="Proteomes" id="UP000553442"/>
    </source>
</evidence>
<dbReference type="InterPro" id="IPR038076">
    <property type="entry name" value="MgtE_N_sf"/>
</dbReference>
<evidence type="ECO:0000256" key="6">
    <source>
        <dbReference type="ARBA" id="ARBA00022989"/>
    </source>
</evidence>
<keyword evidence="3 9" id="KW-0813">Transport</keyword>
<dbReference type="RefSeq" id="WP_183330497.1">
    <property type="nucleotide sequence ID" value="NZ_JACHZF010000007.1"/>
</dbReference>
<dbReference type="SMART" id="SM00924">
    <property type="entry name" value="MgtE_N"/>
    <property type="match status" value="1"/>
</dbReference>
<evidence type="ECO:0000256" key="5">
    <source>
        <dbReference type="ARBA" id="ARBA00022842"/>
    </source>
</evidence>
<dbReference type="Pfam" id="PF03448">
    <property type="entry name" value="MgtE_N"/>
    <property type="match status" value="1"/>
</dbReference>
<dbReference type="GO" id="GO:0046872">
    <property type="term" value="F:metal ion binding"/>
    <property type="evidence" value="ECO:0007669"/>
    <property type="project" value="UniProtKB-KW"/>
</dbReference>
<accession>A0A7W5K1V2</accession>
<feature type="transmembrane region" description="Helical" evidence="9">
    <location>
        <begin position="317"/>
        <end position="340"/>
    </location>
</feature>
<proteinExistence type="inferred from homology"/>
<comment type="function">
    <text evidence="9">Acts as a magnesium transporter.</text>
</comment>